<protein>
    <submittedName>
        <fullName evidence="5">Similar to benzoyl-CoA reductase subunit B</fullName>
    </submittedName>
</protein>
<dbReference type="PANTHER" id="PTHR30548">
    <property type="entry name" value="2-HYDROXYGLUTARYL-COA DEHYDRATASE, D-COMPONENT-RELATED"/>
    <property type="match status" value="1"/>
</dbReference>
<reference evidence="5" key="1">
    <citation type="submission" date="2018-06" db="EMBL/GenBank/DDBJ databases">
        <authorList>
            <person name="Zhirakovskaya E."/>
        </authorList>
    </citation>
    <scope>NUCLEOTIDE SEQUENCE</scope>
</reference>
<accession>A0A3B1ALG9</accession>
<evidence type="ECO:0000256" key="4">
    <source>
        <dbReference type="ARBA" id="ARBA00023014"/>
    </source>
</evidence>
<dbReference type="PANTHER" id="PTHR30548:SF4">
    <property type="entry name" value="SUBUNIT OF OXYGEN-SENSITIVE 2-HYDROXYISOCAPROYL-COA DEHYDRATASE"/>
    <property type="match status" value="1"/>
</dbReference>
<keyword evidence="4" id="KW-0411">Iron-sulfur</keyword>
<proteinExistence type="inferred from homology"/>
<dbReference type="InterPro" id="IPR010327">
    <property type="entry name" value="FldB/FldC_alpha/beta"/>
</dbReference>
<keyword evidence="2" id="KW-0479">Metal-binding</keyword>
<dbReference type="Gene3D" id="3.40.50.11890">
    <property type="match status" value="1"/>
</dbReference>
<evidence type="ECO:0000256" key="3">
    <source>
        <dbReference type="ARBA" id="ARBA00023004"/>
    </source>
</evidence>
<dbReference type="Gene3D" id="3.40.50.11900">
    <property type="match status" value="1"/>
</dbReference>
<name>A0A3B1ALG9_9ZZZZ</name>
<evidence type="ECO:0000256" key="1">
    <source>
        <dbReference type="ARBA" id="ARBA00005806"/>
    </source>
</evidence>
<dbReference type="GO" id="GO:0046872">
    <property type="term" value="F:metal ion binding"/>
    <property type="evidence" value="ECO:0007669"/>
    <property type="project" value="UniProtKB-KW"/>
</dbReference>
<organism evidence="5">
    <name type="scientific">hydrothermal vent metagenome</name>
    <dbReference type="NCBI Taxonomy" id="652676"/>
    <lineage>
        <taxon>unclassified sequences</taxon>
        <taxon>metagenomes</taxon>
        <taxon>ecological metagenomes</taxon>
    </lineage>
</organism>
<dbReference type="GO" id="GO:0051536">
    <property type="term" value="F:iron-sulfur cluster binding"/>
    <property type="evidence" value="ECO:0007669"/>
    <property type="project" value="UniProtKB-KW"/>
</dbReference>
<sequence length="392" mass="44736">MRNVMKEYFLDLDRAAKDPARKVAWCTSVGPAEILRAMGFEVFFPENHGAMLGASRVCMETIPIANANGYSPEICSYLTSDIGAYMKGITPLTKAFGIEEVPRPDVLVYNTNQCKDVMHWFEYYASEFNAPIFGIHPPTNLPEIKQEYIDDVARQFEALIHFLEPIIGGPMNKEKLKSTVALSLEATNLWSDVLNMAQAAPSPMTFFDSTIYMGPIVVLRGTEIAVKYYKNLLNDLKEKIQKNHSAIPKENKRIYWDGMPVWGRLRDQSNIFKENNACVVASTYCNSWIFYDFDPENPLPSMAKAYIKIFINRNDQYKEDYIERMVKDFKIDGVIFMAARTCPNNSNAYYNLPRKLKNKGIPTIIIDGDLCDLRCYSDEQSTTLIEAFLETI</sequence>
<dbReference type="EMBL" id="UOFW01000181">
    <property type="protein sequence ID" value="VAX06739.1"/>
    <property type="molecule type" value="Genomic_DNA"/>
</dbReference>
<dbReference type="Pfam" id="PF06050">
    <property type="entry name" value="HGD-D"/>
    <property type="match status" value="1"/>
</dbReference>
<comment type="similarity">
    <text evidence="1">Belongs to the FldB/FldC dehydratase alpha/beta subunit family.</text>
</comment>
<gene>
    <name evidence="5" type="ORF">MNBD_ALPHA03-365</name>
</gene>
<evidence type="ECO:0000313" key="5">
    <source>
        <dbReference type="EMBL" id="VAX06739.1"/>
    </source>
</evidence>
<keyword evidence="3" id="KW-0408">Iron</keyword>
<evidence type="ECO:0000256" key="2">
    <source>
        <dbReference type="ARBA" id="ARBA00022723"/>
    </source>
</evidence>
<dbReference type="AlphaFoldDB" id="A0A3B1ALG9"/>